<keyword evidence="3" id="KW-1003">Cell membrane</keyword>
<feature type="transmembrane region" description="Helical" evidence="7">
    <location>
        <begin position="41"/>
        <end position="66"/>
    </location>
</feature>
<organism evidence="8 9">
    <name type="scientific">Streptococcus iniae</name>
    <name type="common">Streptococcus shiloi</name>
    <dbReference type="NCBI Taxonomy" id="1346"/>
    <lineage>
        <taxon>Bacteria</taxon>
        <taxon>Bacillati</taxon>
        <taxon>Bacillota</taxon>
        <taxon>Bacilli</taxon>
        <taxon>Lactobacillales</taxon>
        <taxon>Streptococcaceae</taxon>
        <taxon>Streptococcus</taxon>
    </lineage>
</organism>
<dbReference type="EMBL" id="QLQD01000041">
    <property type="protein sequence ID" value="RLU57421.1"/>
    <property type="molecule type" value="Genomic_DNA"/>
</dbReference>
<evidence type="ECO:0000256" key="2">
    <source>
        <dbReference type="ARBA" id="ARBA00006679"/>
    </source>
</evidence>
<evidence type="ECO:0000313" key="9">
    <source>
        <dbReference type="Proteomes" id="UP000269148"/>
    </source>
</evidence>
<dbReference type="STRING" id="1346.BMF34_04040"/>
<keyword evidence="6 7" id="KW-0472">Membrane</keyword>
<dbReference type="GO" id="GO:0005886">
    <property type="term" value="C:plasma membrane"/>
    <property type="evidence" value="ECO:0007669"/>
    <property type="project" value="UniProtKB-SubCell"/>
</dbReference>
<dbReference type="Pfam" id="PF07681">
    <property type="entry name" value="DoxX"/>
    <property type="match status" value="1"/>
</dbReference>
<evidence type="ECO:0000256" key="4">
    <source>
        <dbReference type="ARBA" id="ARBA00022692"/>
    </source>
</evidence>
<gene>
    <name evidence="8" type="ORF">DIY07_04345</name>
</gene>
<proteinExistence type="inferred from homology"/>
<reference evidence="8 9" key="1">
    <citation type="submission" date="2018-06" db="EMBL/GenBank/DDBJ databases">
        <title>Mutators as drivers of adaptation in pathogenic bacteria and a risk factor for host jumps and vaccine escape.</title>
        <authorList>
            <person name="Barnes A.C."/>
            <person name="Silayeva O."/>
        </authorList>
    </citation>
    <scope>NUCLEOTIDE SEQUENCE [LARGE SCALE GENOMIC DNA]</scope>
    <source>
        <strain evidence="8 9">QMA0445</strain>
    </source>
</reference>
<dbReference type="PANTHER" id="PTHR33452">
    <property type="entry name" value="OXIDOREDUCTASE CATD-RELATED"/>
    <property type="match status" value="1"/>
</dbReference>
<dbReference type="AlphaFoldDB" id="A0A3L8G9V4"/>
<feature type="transmembrane region" description="Helical" evidence="7">
    <location>
        <begin position="78"/>
        <end position="96"/>
    </location>
</feature>
<dbReference type="OrthoDB" id="346004at2"/>
<evidence type="ECO:0000256" key="3">
    <source>
        <dbReference type="ARBA" id="ARBA00022475"/>
    </source>
</evidence>
<feature type="transmembrane region" description="Helical" evidence="7">
    <location>
        <begin position="102"/>
        <end position="122"/>
    </location>
</feature>
<evidence type="ECO:0000256" key="6">
    <source>
        <dbReference type="ARBA" id="ARBA00023136"/>
    </source>
</evidence>
<dbReference type="InterPro" id="IPR032808">
    <property type="entry name" value="DoxX"/>
</dbReference>
<dbReference type="RefSeq" id="WP_121792028.1">
    <property type="nucleotide sequence ID" value="NZ_QLQC01000044.1"/>
</dbReference>
<keyword evidence="4 7" id="KW-0812">Transmembrane</keyword>
<sequence>MQKQLESYKPYALALLRLAAGYMMLTHGLDKVFWVFGGQVALTSLIGVGGMIELVAGFLVMIGLFTRLSSFLLSGQMAVAYFMFHGFAGNIFLPYVNKGELAALYALVFFLFIFTGSGALSLDQLIAKKKSK</sequence>
<keyword evidence="5 7" id="KW-1133">Transmembrane helix</keyword>
<accession>A0A3L8G9V4</accession>
<dbReference type="Proteomes" id="UP000269148">
    <property type="component" value="Unassembled WGS sequence"/>
</dbReference>
<protein>
    <submittedName>
        <fullName evidence="8">LuxR family transcriptional regulator</fullName>
    </submittedName>
</protein>
<evidence type="ECO:0000256" key="5">
    <source>
        <dbReference type="ARBA" id="ARBA00022989"/>
    </source>
</evidence>
<feature type="transmembrane region" description="Helical" evidence="7">
    <location>
        <begin position="12"/>
        <end position="29"/>
    </location>
</feature>
<evidence type="ECO:0000256" key="7">
    <source>
        <dbReference type="SAM" id="Phobius"/>
    </source>
</evidence>
<comment type="similarity">
    <text evidence="2">Belongs to the DoxX family.</text>
</comment>
<name>A0A3L8G9V4_STRIN</name>
<evidence type="ECO:0000256" key="1">
    <source>
        <dbReference type="ARBA" id="ARBA00004651"/>
    </source>
</evidence>
<dbReference type="InterPro" id="IPR051907">
    <property type="entry name" value="DoxX-like_oxidoreductase"/>
</dbReference>
<evidence type="ECO:0000313" key="8">
    <source>
        <dbReference type="EMBL" id="RLU57421.1"/>
    </source>
</evidence>
<comment type="caution">
    <text evidence="8">The sequence shown here is derived from an EMBL/GenBank/DDBJ whole genome shotgun (WGS) entry which is preliminary data.</text>
</comment>
<dbReference type="PANTHER" id="PTHR33452:SF4">
    <property type="entry name" value="BLL4328 PROTEIN"/>
    <property type="match status" value="1"/>
</dbReference>
<comment type="subcellular location">
    <subcellularLocation>
        <location evidence="1">Cell membrane</location>
        <topology evidence="1">Multi-pass membrane protein</topology>
    </subcellularLocation>
</comment>